<keyword evidence="5" id="KW-0808">Transferase</keyword>
<dbReference type="GO" id="GO:0005737">
    <property type="term" value="C:cytoplasm"/>
    <property type="evidence" value="ECO:0007669"/>
    <property type="project" value="UniProtKB-SubCell"/>
</dbReference>
<dbReference type="Pfam" id="PF03830">
    <property type="entry name" value="PTSIIB_sorb"/>
    <property type="match status" value="1"/>
</dbReference>
<dbReference type="OrthoDB" id="9788818at2"/>
<keyword evidence="6" id="KW-0598">Phosphotransferase system</keyword>
<dbReference type="GO" id="GO:0009401">
    <property type="term" value="P:phosphoenolpyruvate-dependent sugar phosphotransferase system"/>
    <property type="evidence" value="ECO:0007669"/>
    <property type="project" value="UniProtKB-KW"/>
</dbReference>
<dbReference type="GO" id="GO:0008982">
    <property type="term" value="F:protein-N(PI)-phosphohistidine-sugar phosphotransferase activity"/>
    <property type="evidence" value="ECO:0007669"/>
    <property type="project" value="InterPro"/>
</dbReference>
<evidence type="ECO:0000259" key="8">
    <source>
        <dbReference type="PROSITE" id="PS51101"/>
    </source>
</evidence>
<dbReference type="Proteomes" id="UP000184080">
    <property type="component" value="Unassembled WGS sequence"/>
</dbReference>
<dbReference type="SUPFAM" id="SSF52728">
    <property type="entry name" value="PTS IIb component"/>
    <property type="match status" value="1"/>
</dbReference>
<dbReference type="PROSITE" id="PS51101">
    <property type="entry name" value="PTS_EIIB_TYPE_4"/>
    <property type="match status" value="1"/>
</dbReference>
<evidence type="ECO:0000313" key="10">
    <source>
        <dbReference type="Proteomes" id="UP000184080"/>
    </source>
</evidence>
<evidence type="ECO:0000256" key="4">
    <source>
        <dbReference type="ARBA" id="ARBA00022597"/>
    </source>
</evidence>
<evidence type="ECO:0000256" key="2">
    <source>
        <dbReference type="ARBA" id="ARBA00022448"/>
    </source>
</evidence>
<dbReference type="AlphaFoldDB" id="A0A1M6NTG1"/>
<keyword evidence="2" id="KW-0813">Transport</keyword>
<gene>
    <name evidence="9" type="ORF">SAMN05444401_0317</name>
</gene>
<evidence type="ECO:0000256" key="5">
    <source>
        <dbReference type="ARBA" id="ARBA00022679"/>
    </source>
</evidence>
<evidence type="ECO:0000256" key="6">
    <source>
        <dbReference type="ARBA" id="ARBA00022683"/>
    </source>
</evidence>
<accession>A0A1M6NTG1</accession>
<keyword evidence="10" id="KW-1185">Reference proteome</keyword>
<dbReference type="CDD" id="cd00001">
    <property type="entry name" value="PTS_IIB_man"/>
    <property type="match status" value="1"/>
</dbReference>
<protein>
    <submittedName>
        <fullName evidence="9">PTS system, mannose-specific IIB component</fullName>
    </submittedName>
</protein>
<keyword evidence="3" id="KW-0963">Cytoplasm</keyword>
<organism evidence="9 10">
    <name type="scientific">Clostridium amylolyticum</name>
    <dbReference type="NCBI Taxonomy" id="1121298"/>
    <lineage>
        <taxon>Bacteria</taxon>
        <taxon>Bacillati</taxon>
        <taxon>Bacillota</taxon>
        <taxon>Clostridia</taxon>
        <taxon>Eubacteriales</taxon>
        <taxon>Clostridiaceae</taxon>
        <taxon>Clostridium</taxon>
    </lineage>
</organism>
<evidence type="ECO:0000256" key="7">
    <source>
        <dbReference type="ARBA" id="ARBA00022777"/>
    </source>
</evidence>
<keyword evidence="4" id="KW-0762">Sugar transport</keyword>
<reference evidence="9 10" key="1">
    <citation type="submission" date="2016-11" db="EMBL/GenBank/DDBJ databases">
        <authorList>
            <person name="Jaros S."/>
            <person name="Januszkiewicz K."/>
            <person name="Wedrychowicz H."/>
        </authorList>
    </citation>
    <scope>NUCLEOTIDE SEQUENCE [LARGE SCALE GENOMIC DNA]</scope>
    <source>
        <strain evidence="9 10">DSM 21864</strain>
    </source>
</reference>
<dbReference type="EMBL" id="FQZO01000012">
    <property type="protein sequence ID" value="SHJ98934.1"/>
    <property type="molecule type" value="Genomic_DNA"/>
</dbReference>
<keyword evidence="7" id="KW-0418">Kinase</keyword>
<feature type="domain" description="PTS EIIB type-4" evidence="8">
    <location>
        <begin position="1"/>
        <end position="161"/>
    </location>
</feature>
<proteinExistence type="predicted"/>
<evidence type="ECO:0000313" key="9">
    <source>
        <dbReference type="EMBL" id="SHJ98934.1"/>
    </source>
</evidence>
<name>A0A1M6NTG1_9CLOT</name>
<evidence type="ECO:0000256" key="3">
    <source>
        <dbReference type="ARBA" id="ARBA00022490"/>
    </source>
</evidence>
<dbReference type="InterPro" id="IPR004720">
    <property type="entry name" value="PTS_IIB_sorbose-sp"/>
</dbReference>
<dbReference type="STRING" id="1121298.SAMN05444401_0317"/>
<comment type="subcellular location">
    <subcellularLocation>
        <location evidence="1">Cytoplasm</location>
    </subcellularLocation>
</comment>
<dbReference type="Gene3D" id="3.40.35.10">
    <property type="entry name" value="Phosphotransferase system, sorbose subfamily IIB component"/>
    <property type="match status" value="1"/>
</dbReference>
<dbReference type="InterPro" id="IPR036667">
    <property type="entry name" value="PTS_IIB_sorbose-sp_sf"/>
</dbReference>
<evidence type="ECO:0000256" key="1">
    <source>
        <dbReference type="ARBA" id="ARBA00004496"/>
    </source>
</evidence>
<dbReference type="GO" id="GO:0016301">
    <property type="term" value="F:kinase activity"/>
    <property type="evidence" value="ECO:0007669"/>
    <property type="project" value="UniProtKB-KW"/>
</dbReference>
<dbReference type="RefSeq" id="WP_073012328.1">
    <property type="nucleotide sequence ID" value="NZ_FQZO01000012.1"/>
</dbReference>
<sequence length="161" mass="17885">MVLNVRIDDRMIHGQVAAIWCNKLKTTRIMVANDEVASDEIRKMTLKMAVPAGIKSSIISKEKAATNMAAGKYDAERMLLILTKPQDAVELIEKGMKIESINVGNLGFRDDTIQIKRSINVTKEEAEAFRKLDSMGVKLTAIMVPDESENNLMDYLSQAGL</sequence>